<dbReference type="Proteomes" id="UP000298061">
    <property type="component" value="Unassembled WGS sequence"/>
</dbReference>
<dbReference type="GO" id="GO:0003676">
    <property type="term" value="F:nucleic acid binding"/>
    <property type="evidence" value="ECO:0007669"/>
    <property type="project" value="InterPro"/>
</dbReference>
<dbReference type="GO" id="GO:0008270">
    <property type="term" value="F:zinc ion binding"/>
    <property type="evidence" value="ECO:0007669"/>
    <property type="project" value="UniProtKB-KW"/>
</dbReference>
<dbReference type="AlphaFoldDB" id="A0A4Y9ZL01"/>
<evidence type="ECO:0000259" key="4">
    <source>
        <dbReference type="PROSITE" id="PS50158"/>
    </source>
</evidence>
<keyword evidence="2" id="KW-0863">Zinc-finger</keyword>
<dbReference type="InterPro" id="IPR042246">
    <property type="entry name" value="ZCCHC9"/>
</dbReference>
<dbReference type="GO" id="GO:0005730">
    <property type="term" value="C:nucleolus"/>
    <property type="evidence" value="ECO:0007669"/>
    <property type="project" value="TreeGrafter"/>
</dbReference>
<feature type="compositionally biased region" description="Low complexity" evidence="3">
    <location>
        <begin position="35"/>
        <end position="45"/>
    </location>
</feature>
<evidence type="ECO:0000256" key="3">
    <source>
        <dbReference type="SAM" id="MobiDB-lite"/>
    </source>
</evidence>
<dbReference type="InterPro" id="IPR036875">
    <property type="entry name" value="Znf_CCHC_sf"/>
</dbReference>
<feature type="domain" description="CCHC-type" evidence="4">
    <location>
        <begin position="167"/>
        <end position="182"/>
    </location>
</feature>
<dbReference type="PANTHER" id="PTHR46242">
    <property type="entry name" value="ZINC FINGER CCHC DOMAIN-CONTAINING PROTEIN 9 ZCCHC9"/>
    <property type="match status" value="1"/>
</dbReference>
<sequence length="349" mass="38087">MTRYTNLGRKRTYVDASFNYHQDETEPAASTSTQPEAEPAPADAPAEGEDVKAKRKRRRKSKGKTTSEVGDTEKQDAEESDVAAESVSAEGGQGEKEMKAAVKTERKKKAKKMKARRIKGPSRPASPPFHRLIQYYSLRSLDAETRAAASEHRRHKRIAERHANTTCFACREQGHAAMHCPNVKPEDDGGTAQKGKEVVGICYRCGSQKHTLAKCRKTVNPANPLPFASCFVCSGKGHLASACSQNKNKGIYPNGGCCKLCGQNDHLAKNCGLRTNTAAVTTPFVGTGGEAGADEDDFHIFKRKAAEVDREEFQEDKSRKMAKVRAGAHSGIVKAFGNVPVKPKKIIIF</sequence>
<dbReference type="OrthoDB" id="3863715at2759"/>
<organism evidence="5 6">
    <name type="scientific">Hericium alpestre</name>
    <dbReference type="NCBI Taxonomy" id="135208"/>
    <lineage>
        <taxon>Eukaryota</taxon>
        <taxon>Fungi</taxon>
        <taxon>Dikarya</taxon>
        <taxon>Basidiomycota</taxon>
        <taxon>Agaricomycotina</taxon>
        <taxon>Agaricomycetes</taxon>
        <taxon>Russulales</taxon>
        <taxon>Hericiaceae</taxon>
        <taxon>Hericium</taxon>
    </lineage>
</organism>
<keyword evidence="6" id="KW-1185">Reference proteome</keyword>
<dbReference type="GO" id="GO:0006397">
    <property type="term" value="P:mRNA processing"/>
    <property type="evidence" value="ECO:0007669"/>
    <property type="project" value="UniProtKB-KW"/>
</dbReference>
<keyword evidence="2" id="KW-0862">Zinc</keyword>
<feature type="region of interest" description="Disordered" evidence="3">
    <location>
        <begin position="1"/>
        <end position="129"/>
    </location>
</feature>
<comment type="caution">
    <text evidence="5">The sequence shown here is derived from an EMBL/GenBank/DDBJ whole genome shotgun (WGS) entry which is preliminary data.</text>
</comment>
<dbReference type="EMBL" id="SFCI01001547">
    <property type="protein sequence ID" value="TFY75506.1"/>
    <property type="molecule type" value="Genomic_DNA"/>
</dbReference>
<dbReference type="Gene3D" id="4.10.60.10">
    <property type="entry name" value="Zinc finger, CCHC-type"/>
    <property type="match status" value="2"/>
</dbReference>
<dbReference type="PROSITE" id="PS50158">
    <property type="entry name" value="ZF_CCHC"/>
    <property type="match status" value="1"/>
</dbReference>
<dbReference type="InterPro" id="IPR001878">
    <property type="entry name" value="Znf_CCHC"/>
</dbReference>
<dbReference type="SUPFAM" id="SSF57756">
    <property type="entry name" value="Retrovirus zinc finger-like domains"/>
    <property type="match status" value="2"/>
</dbReference>
<protein>
    <recommendedName>
        <fullName evidence="4">CCHC-type domain-containing protein</fullName>
    </recommendedName>
</protein>
<dbReference type="PANTHER" id="PTHR46242:SF1">
    <property type="entry name" value="ZINC FINGER CCHC DOMAIN-CONTAINING PROTEIN 9"/>
    <property type="match status" value="1"/>
</dbReference>
<evidence type="ECO:0000256" key="1">
    <source>
        <dbReference type="ARBA" id="ARBA00022664"/>
    </source>
</evidence>
<keyword evidence="2" id="KW-0479">Metal-binding</keyword>
<feature type="compositionally biased region" description="Basic and acidic residues" evidence="3">
    <location>
        <begin position="93"/>
        <end position="104"/>
    </location>
</feature>
<evidence type="ECO:0000256" key="2">
    <source>
        <dbReference type="PROSITE-ProRule" id="PRU00047"/>
    </source>
</evidence>
<gene>
    <name evidence="5" type="ORF">EWM64_g8508</name>
</gene>
<proteinExistence type="predicted"/>
<accession>A0A4Y9ZL01</accession>
<feature type="compositionally biased region" description="Basic residues" evidence="3">
    <location>
        <begin position="53"/>
        <end position="63"/>
    </location>
</feature>
<keyword evidence="1" id="KW-0507">mRNA processing</keyword>
<dbReference type="STRING" id="135208.A0A4Y9ZL01"/>
<evidence type="ECO:0000313" key="6">
    <source>
        <dbReference type="Proteomes" id="UP000298061"/>
    </source>
</evidence>
<name>A0A4Y9ZL01_9AGAM</name>
<feature type="compositionally biased region" description="Basic residues" evidence="3">
    <location>
        <begin position="105"/>
        <end position="120"/>
    </location>
</feature>
<dbReference type="SMART" id="SM00343">
    <property type="entry name" value="ZnF_C2HC"/>
    <property type="match status" value="4"/>
</dbReference>
<reference evidence="5 6" key="1">
    <citation type="submission" date="2019-02" db="EMBL/GenBank/DDBJ databases">
        <title>Genome sequencing of the rare red list fungi Hericium alpestre (H. flagellum).</title>
        <authorList>
            <person name="Buettner E."/>
            <person name="Kellner H."/>
        </authorList>
    </citation>
    <scope>NUCLEOTIDE SEQUENCE [LARGE SCALE GENOMIC DNA]</scope>
    <source>
        <strain evidence="5 6">DSM 108284</strain>
    </source>
</reference>
<evidence type="ECO:0000313" key="5">
    <source>
        <dbReference type="EMBL" id="TFY75506.1"/>
    </source>
</evidence>